<dbReference type="EMBL" id="BOQP01000018">
    <property type="protein sequence ID" value="GIM74079.1"/>
    <property type="molecule type" value="Genomic_DNA"/>
</dbReference>
<dbReference type="Pfam" id="PF13830">
    <property type="entry name" value="DUF4192"/>
    <property type="match status" value="1"/>
</dbReference>
<evidence type="ECO:0000313" key="3">
    <source>
        <dbReference type="Proteomes" id="UP000680865"/>
    </source>
</evidence>
<dbReference type="RefSeq" id="WP_212998609.1">
    <property type="nucleotide sequence ID" value="NZ_BAAATW010000011.1"/>
</dbReference>
<reference evidence="2" key="1">
    <citation type="submission" date="2021-03" db="EMBL/GenBank/DDBJ databases">
        <title>Whole genome shotgun sequence of Actinoplanes consettensis NBRC 14913.</title>
        <authorList>
            <person name="Komaki H."/>
            <person name="Tamura T."/>
        </authorList>
    </citation>
    <scope>NUCLEOTIDE SEQUENCE</scope>
    <source>
        <strain evidence="2">NBRC 14913</strain>
    </source>
</reference>
<feature type="region of interest" description="Disordered" evidence="1">
    <location>
        <begin position="359"/>
        <end position="469"/>
    </location>
</feature>
<evidence type="ECO:0000256" key="1">
    <source>
        <dbReference type="SAM" id="MobiDB-lite"/>
    </source>
</evidence>
<accession>A0A919VPP3</accession>
<name>A0A919VPP3_9ACTN</name>
<dbReference type="InterPro" id="IPR025447">
    <property type="entry name" value="DUF4192"/>
</dbReference>
<gene>
    <name evidence="2" type="ORF">Aco04nite_38530</name>
</gene>
<comment type="caution">
    <text evidence="2">The sequence shown here is derived from an EMBL/GenBank/DDBJ whole genome shotgun (WGS) entry which is preliminary data.</text>
</comment>
<evidence type="ECO:0000313" key="2">
    <source>
        <dbReference type="EMBL" id="GIM74079.1"/>
    </source>
</evidence>
<feature type="compositionally biased region" description="Basic and acidic residues" evidence="1">
    <location>
        <begin position="447"/>
        <end position="460"/>
    </location>
</feature>
<proteinExistence type="predicted"/>
<protein>
    <recommendedName>
        <fullName evidence="4">DUF4192 domain-containing protein</fullName>
    </recommendedName>
</protein>
<organism evidence="2 3">
    <name type="scientific">Winogradskya consettensis</name>
    <dbReference type="NCBI Taxonomy" id="113560"/>
    <lineage>
        <taxon>Bacteria</taxon>
        <taxon>Bacillati</taxon>
        <taxon>Actinomycetota</taxon>
        <taxon>Actinomycetes</taxon>
        <taxon>Micromonosporales</taxon>
        <taxon>Micromonosporaceae</taxon>
        <taxon>Winogradskya</taxon>
    </lineage>
</organism>
<keyword evidence="3" id="KW-1185">Reference proteome</keyword>
<dbReference type="AlphaFoldDB" id="A0A919VPP3"/>
<sequence>MQKLKINSNADLLSVLPFMIGFHLEDSLVVFAIKGSLPLFVARTDLPERGTTELEMREPMLHLAACVAENQVDGVIVLGYGQAVRVTPAVKYLSRCMTATDVTVIDELRVTNGRYWSYLCDDLVCCPIEGSVCPPHGSLLAAEATLAGAVALTSRKELEERLAPVTGVERRSTDEAEVRALARLMRMSGDVSSEVRPGTRRSREGIASEQVSRLDRQLKKSGRAAVRAAEQRYRSGGQLNHDEMAWLLLVLKHAHIRDYAWTRSGTDDWEIRFWSDAVRRASSEFVAPPASLLAFIAWRANQGPLACIAVDRALDADADYSMALMMNGVLSDALPPDVVSDWPALEGLDEILLARGERFDADNPDLDPDETVGSPVEGGRPMPADESAAVPQPAHGGVDTAAEENVAADDPITEADTADESEHLPDVDPERNLLPFRRPGATLVKPDAGRRSGRDEDHSPSRHPTHRRL</sequence>
<feature type="compositionally biased region" description="Basic and acidic residues" evidence="1">
    <location>
        <begin position="420"/>
        <end position="431"/>
    </location>
</feature>
<evidence type="ECO:0008006" key="4">
    <source>
        <dbReference type="Google" id="ProtNLM"/>
    </source>
</evidence>
<dbReference type="Proteomes" id="UP000680865">
    <property type="component" value="Unassembled WGS sequence"/>
</dbReference>